<dbReference type="AlphaFoldDB" id="A0AAN0JPK1"/>
<reference evidence="2" key="1">
    <citation type="journal article" date="2010" name="Nature">
        <title>The Amphimedon queenslandica genome and the evolution of animal complexity.</title>
        <authorList>
            <person name="Srivastava M."/>
            <person name="Simakov O."/>
            <person name="Chapman J."/>
            <person name="Fahey B."/>
            <person name="Gauthier M.E."/>
            <person name="Mitros T."/>
            <person name="Richards G.S."/>
            <person name="Conaco C."/>
            <person name="Dacre M."/>
            <person name="Hellsten U."/>
            <person name="Larroux C."/>
            <person name="Putnam N.H."/>
            <person name="Stanke M."/>
            <person name="Adamska M."/>
            <person name="Darling A."/>
            <person name="Degnan S.M."/>
            <person name="Oakley T.H."/>
            <person name="Plachetzki D.C."/>
            <person name="Zhai Y."/>
            <person name="Adamski M."/>
            <person name="Calcino A."/>
            <person name="Cummins S.F."/>
            <person name="Goodstein D.M."/>
            <person name="Harris C."/>
            <person name="Jackson D.J."/>
            <person name="Leys S.P."/>
            <person name="Shu S."/>
            <person name="Woodcroft B.J."/>
            <person name="Vervoort M."/>
            <person name="Kosik K.S."/>
            <person name="Manning G."/>
            <person name="Degnan B.M."/>
            <person name="Rokhsar D.S."/>
        </authorList>
    </citation>
    <scope>NUCLEOTIDE SEQUENCE [LARGE SCALE GENOMIC DNA]</scope>
</reference>
<sequence length="251" mass="28945">MGNENPFMQDVLPVLQFFVQPLYENKRLGREWLLMFLFGRDLNAIKMYMKDEFNRSKSDKELSFQFESSEGFIEIDTDTENCSEGWSIRPHQENPTQVSQSIIDIYGRMNPPCFPHCRFTITATPGSTTVNPELKHPVTFRGIISNNTVFNIVLSIDQQSPEEILRKYKKDLSEKMPQHIDIIVDEVFSSDYISIDDETRDACRANTDTLLKVLADIINQPGVLTALIDILKKVQALKPIAENMEHEYNFT</sequence>
<protein>
    <submittedName>
        <fullName evidence="1">Uncharacterized protein</fullName>
    </submittedName>
</protein>
<organism evidence="1 2">
    <name type="scientific">Amphimedon queenslandica</name>
    <name type="common">Sponge</name>
    <dbReference type="NCBI Taxonomy" id="400682"/>
    <lineage>
        <taxon>Eukaryota</taxon>
        <taxon>Metazoa</taxon>
        <taxon>Porifera</taxon>
        <taxon>Demospongiae</taxon>
        <taxon>Heteroscleromorpha</taxon>
        <taxon>Haplosclerida</taxon>
        <taxon>Niphatidae</taxon>
        <taxon>Amphimedon</taxon>
    </lineage>
</organism>
<evidence type="ECO:0000313" key="1">
    <source>
        <dbReference type="EnsemblMetazoa" id="XP_019858965.1"/>
    </source>
</evidence>
<dbReference type="KEGG" id="aqu:109587170"/>
<reference evidence="1" key="2">
    <citation type="submission" date="2024-06" db="UniProtKB">
        <authorList>
            <consortium name="EnsemblMetazoa"/>
        </authorList>
    </citation>
    <scope>IDENTIFICATION</scope>
</reference>
<keyword evidence="2" id="KW-1185">Reference proteome</keyword>
<evidence type="ECO:0000313" key="2">
    <source>
        <dbReference type="Proteomes" id="UP000007879"/>
    </source>
</evidence>
<dbReference type="GeneID" id="109587170"/>
<dbReference type="RefSeq" id="XP_019858965.1">
    <property type="nucleotide sequence ID" value="XM_020003406.1"/>
</dbReference>
<accession>A0AAN0JPK1</accession>
<name>A0AAN0JPK1_AMPQE</name>
<proteinExistence type="predicted"/>
<dbReference type="Proteomes" id="UP000007879">
    <property type="component" value="Unassembled WGS sequence"/>
</dbReference>
<dbReference type="EnsemblMetazoa" id="XM_020003406.1">
    <property type="protein sequence ID" value="XP_019858965.1"/>
    <property type="gene ID" value="LOC109587170"/>
</dbReference>